<dbReference type="EMBL" id="FQZV01000004">
    <property type="protein sequence ID" value="SHI61764.1"/>
    <property type="molecule type" value="Genomic_DNA"/>
</dbReference>
<evidence type="ECO:0000259" key="2">
    <source>
        <dbReference type="PROSITE" id="PS50887"/>
    </source>
</evidence>
<dbReference type="InterPro" id="IPR000160">
    <property type="entry name" value="GGDEF_dom"/>
</dbReference>
<reference evidence="4" key="1">
    <citation type="submission" date="2016-11" db="EMBL/GenBank/DDBJ databases">
        <authorList>
            <person name="Varghese N."/>
            <person name="Submissions S."/>
        </authorList>
    </citation>
    <scope>NUCLEOTIDE SEQUENCE [LARGE SCALE GENOMIC DNA]</scope>
    <source>
        <strain evidence="4">DSM 17957</strain>
    </source>
</reference>
<dbReference type="SUPFAM" id="SSF55073">
    <property type="entry name" value="Nucleotide cyclase"/>
    <property type="match status" value="1"/>
</dbReference>
<dbReference type="SMART" id="SM00267">
    <property type="entry name" value="GGDEF"/>
    <property type="match status" value="1"/>
</dbReference>
<dbReference type="Gene3D" id="3.30.70.270">
    <property type="match status" value="1"/>
</dbReference>
<dbReference type="RefSeq" id="WP_110939557.1">
    <property type="nucleotide sequence ID" value="NZ_FQZV01000004.1"/>
</dbReference>
<proteinExistence type="predicted"/>
<dbReference type="NCBIfam" id="TIGR00254">
    <property type="entry name" value="GGDEF"/>
    <property type="match status" value="1"/>
</dbReference>
<dbReference type="AlphaFoldDB" id="A0A1M6CLW8"/>
<organism evidence="3 4">
    <name type="scientific">Geosporobacter subterraneus DSM 17957</name>
    <dbReference type="NCBI Taxonomy" id="1121919"/>
    <lineage>
        <taxon>Bacteria</taxon>
        <taxon>Bacillati</taxon>
        <taxon>Bacillota</taxon>
        <taxon>Clostridia</taxon>
        <taxon>Peptostreptococcales</taxon>
        <taxon>Thermotaleaceae</taxon>
        <taxon>Geosporobacter</taxon>
    </lineage>
</organism>
<dbReference type="CDD" id="cd01949">
    <property type="entry name" value="GGDEF"/>
    <property type="match status" value="1"/>
</dbReference>
<protein>
    <submittedName>
        <fullName evidence="3">Diguanylate cyclase (GGDEF) domain-containing protein</fullName>
    </submittedName>
</protein>
<evidence type="ECO:0000313" key="3">
    <source>
        <dbReference type="EMBL" id="SHI61764.1"/>
    </source>
</evidence>
<dbReference type="STRING" id="1121919.SAMN02745975_00253"/>
<feature type="transmembrane region" description="Helical" evidence="1">
    <location>
        <begin position="136"/>
        <end position="156"/>
    </location>
</feature>
<dbReference type="GO" id="GO:0052621">
    <property type="term" value="F:diguanylate cyclase activity"/>
    <property type="evidence" value="ECO:0007669"/>
    <property type="project" value="TreeGrafter"/>
</dbReference>
<keyword evidence="1" id="KW-1133">Transmembrane helix</keyword>
<keyword evidence="4" id="KW-1185">Reference proteome</keyword>
<dbReference type="PROSITE" id="PS50887">
    <property type="entry name" value="GGDEF"/>
    <property type="match status" value="1"/>
</dbReference>
<name>A0A1M6CLW8_9FIRM</name>
<sequence>MSKKNRKSKLHMAAGGLTALTSAFLSLTSFHRWDHGGVLWVLMVAAAYNALFLCFQLTNISNRKKNQMIFSGNFLLFNLFLIYTDGFSNNAYLPVFVFTVTMVAAYYGAGWGLLAMFLCSFLSLQKVLNSEIAWSFLKLHIGIYGGAFFIGNIITYCWTIKKRKKQQKFNASGTETTLRQYESISKSMKAVIESMPPIKNEIPDGLTGLLSYSAFYKRTGELAQKCLQNNESFFLLMIDIDHFRWFNQKYGYPMGDRILAEIGRTIKMAVGDQGFAGRHGGEEFIVILKDVDYEKAGTLADQLRVKIKGVAEVMEELDNQDVKLSVSIGMACFPDVSNDIHSLVSIAELRMNKGKELGGDRVTA</sequence>
<accession>A0A1M6CLW8</accession>
<feature type="transmembrane region" description="Helical" evidence="1">
    <location>
        <begin position="104"/>
        <end position="124"/>
    </location>
</feature>
<gene>
    <name evidence="3" type="ORF">SAMN02745975_00253</name>
</gene>
<dbReference type="Pfam" id="PF00990">
    <property type="entry name" value="GGDEF"/>
    <property type="match status" value="1"/>
</dbReference>
<evidence type="ECO:0000256" key="1">
    <source>
        <dbReference type="SAM" id="Phobius"/>
    </source>
</evidence>
<feature type="transmembrane region" description="Helical" evidence="1">
    <location>
        <begin position="67"/>
        <end position="84"/>
    </location>
</feature>
<feature type="transmembrane region" description="Helical" evidence="1">
    <location>
        <begin position="37"/>
        <end position="55"/>
    </location>
</feature>
<dbReference type="InterPro" id="IPR050469">
    <property type="entry name" value="Diguanylate_Cyclase"/>
</dbReference>
<dbReference type="InterPro" id="IPR029787">
    <property type="entry name" value="Nucleotide_cyclase"/>
</dbReference>
<feature type="transmembrane region" description="Helical" evidence="1">
    <location>
        <begin position="12"/>
        <end position="31"/>
    </location>
</feature>
<dbReference type="Proteomes" id="UP000184536">
    <property type="component" value="Unassembled WGS sequence"/>
</dbReference>
<keyword evidence="1" id="KW-0472">Membrane</keyword>
<evidence type="ECO:0000313" key="4">
    <source>
        <dbReference type="Proteomes" id="UP000184536"/>
    </source>
</evidence>
<dbReference type="OrthoDB" id="9805474at2"/>
<dbReference type="InterPro" id="IPR043128">
    <property type="entry name" value="Rev_trsase/Diguanyl_cyclase"/>
</dbReference>
<feature type="domain" description="GGDEF" evidence="2">
    <location>
        <begin position="231"/>
        <end position="364"/>
    </location>
</feature>
<dbReference type="PANTHER" id="PTHR45138:SF9">
    <property type="entry name" value="DIGUANYLATE CYCLASE DGCM-RELATED"/>
    <property type="match status" value="1"/>
</dbReference>
<dbReference type="PANTHER" id="PTHR45138">
    <property type="entry name" value="REGULATORY COMPONENTS OF SENSORY TRANSDUCTION SYSTEM"/>
    <property type="match status" value="1"/>
</dbReference>
<keyword evidence="1" id="KW-0812">Transmembrane</keyword>